<dbReference type="GO" id="GO:0006559">
    <property type="term" value="P:L-phenylalanine catabolic process"/>
    <property type="evidence" value="ECO:0007669"/>
    <property type="project" value="TreeGrafter"/>
</dbReference>
<proteinExistence type="predicted"/>
<evidence type="ECO:0000313" key="3">
    <source>
        <dbReference type="Proteomes" id="UP000256334"/>
    </source>
</evidence>
<dbReference type="PANTHER" id="PTHR42673">
    <property type="entry name" value="MALEYLACETOACETATE ISOMERASE"/>
    <property type="match status" value="1"/>
</dbReference>
<evidence type="ECO:0000259" key="1">
    <source>
        <dbReference type="PROSITE" id="PS50404"/>
    </source>
</evidence>
<dbReference type="GO" id="GO:0016034">
    <property type="term" value="F:maleylacetoacetate isomerase activity"/>
    <property type="evidence" value="ECO:0007669"/>
    <property type="project" value="TreeGrafter"/>
</dbReference>
<dbReference type="OrthoDB" id="9799538at2"/>
<dbReference type="GO" id="GO:0004364">
    <property type="term" value="F:glutathione transferase activity"/>
    <property type="evidence" value="ECO:0007669"/>
    <property type="project" value="TreeGrafter"/>
</dbReference>
<dbReference type="InterPro" id="IPR036249">
    <property type="entry name" value="Thioredoxin-like_sf"/>
</dbReference>
<dbReference type="SUPFAM" id="SSF52833">
    <property type="entry name" value="Thioredoxin-like"/>
    <property type="match status" value="1"/>
</dbReference>
<dbReference type="SFLD" id="SFLDG00358">
    <property type="entry name" value="Main_(cytGST)"/>
    <property type="match status" value="1"/>
</dbReference>
<dbReference type="SUPFAM" id="SSF47616">
    <property type="entry name" value="GST C-terminal domain-like"/>
    <property type="match status" value="1"/>
</dbReference>
<dbReference type="InterPro" id="IPR004045">
    <property type="entry name" value="Glutathione_S-Trfase_N"/>
</dbReference>
<dbReference type="GO" id="GO:0006749">
    <property type="term" value="P:glutathione metabolic process"/>
    <property type="evidence" value="ECO:0007669"/>
    <property type="project" value="TreeGrafter"/>
</dbReference>
<reference evidence="2 3" key="1">
    <citation type="submission" date="2018-07" db="EMBL/GenBank/DDBJ databases">
        <title>Genomic Encyclopedia of Type Strains, Phase IV (KMG-IV): sequencing the most valuable type-strain genomes for metagenomic binning, comparative biology and taxonomic classification.</title>
        <authorList>
            <person name="Goeker M."/>
        </authorList>
    </citation>
    <scope>NUCLEOTIDE SEQUENCE [LARGE SCALE GENOMIC DNA]</scope>
    <source>
        <strain evidence="2 3">DSM 14324</strain>
    </source>
</reference>
<keyword evidence="2" id="KW-0808">Transferase</keyword>
<dbReference type="PANTHER" id="PTHR42673:SF4">
    <property type="entry name" value="MALEYLACETOACETATE ISOMERASE"/>
    <property type="match status" value="1"/>
</dbReference>
<comment type="caution">
    <text evidence="2">The sequence shown here is derived from an EMBL/GenBank/DDBJ whole genome shotgun (WGS) entry which is preliminary data.</text>
</comment>
<accession>A0A3D9DWA5</accession>
<keyword evidence="3" id="KW-1185">Reference proteome</keyword>
<dbReference type="Pfam" id="PF13409">
    <property type="entry name" value="GST_N_2"/>
    <property type="match status" value="1"/>
</dbReference>
<dbReference type="Gene3D" id="3.40.30.10">
    <property type="entry name" value="Glutaredoxin"/>
    <property type="match status" value="1"/>
</dbReference>
<dbReference type="SFLD" id="SFLDS00019">
    <property type="entry name" value="Glutathione_Transferase_(cytos"/>
    <property type="match status" value="1"/>
</dbReference>
<protein>
    <submittedName>
        <fullName evidence="2">Glutathione S-transferase</fullName>
    </submittedName>
</protein>
<dbReference type="RefSeq" id="WP_115853785.1">
    <property type="nucleotide sequence ID" value="NZ_QRDJ01000007.1"/>
</dbReference>
<feature type="domain" description="GST N-terminal" evidence="1">
    <location>
        <begin position="3"/>
        <end position="83"/>
    </location>
</feature>
<dbReference type="Proteomes" id="UP000256334">
    <property type="component" value="Unassembled WGS sequence"/>
</dbReference>
<evidence type="ECO:0000313" key="2">
    <source>
        <dbReference type="EMBL" id="REC94679.1"/>
    </source>
</evidence>
<dbReference type="CDD" id="cd03043">
    <property type="entry name" value="GST_N_1"/>
    <property type="match status" value="1"/>
</dbReference>
<dbReference type="Pfam" id="PF13410">
    <property type="entry name" value="GST_C_2"/>
    <property type="match status" value="1"/>
</dbReference>
<sequence length="231" mass="25858">MRYRLHIANKNYSSWSMRPWVLMRALGIDFEEVLTPFEYGARQPAFDAFSPTGKVPCLVDGALTVWDSLAICEYLAEATPAVWPKDPAARAFARCATAEMHSSFGALRDECSMNCGLTIELGTPSEALARDLKRLEALWEAGLEHFGGPWLAGNAFTAVDAFYAPVAVRLKNYRLDPGEQAMAYVDRLLAHPAVAEWVEAGIQEPWREAFHEEDCIRGRRVIEDRRPPVEA</sequence>
<dbReference type="EMBL" id="QRDJ01000007">
    <property type="protein sequence ID" value="REC94679.1"/>
    <property type="molecule type" value="Genomic_DNA"/>
</dbReference>
<organism evidence="2 3">
    <name type="scientific">Kushneria indalinina DSM 14324</name>
    <dbReference type="NCBI Taxonomy" id="1122140"/>
    <lineage>
        <taxon>Bacteria</taxon>
        <taxon>Pseudomonadati</taxon>
        <taxon>Pseudomonadota</taxon>
        <taxon>Gammaproteobacteria</taxon>
        <taxon>Oceanospirillales</taxon>
        <taxon>Halomonadaceae</taxon>
        <taxon>Kushneria</taxon>
    </lineage>
</organism>
<dbReference type="InterPro" id="IPR036282">
    <property type="entry name" value="Glutathione-S-Trfase_C_sf"/>
</dbReference>
<dbReference type="InterPro" id="IPR040079">
    <property type="entry name" value="Glutathione_S-Trfase"/>
</dbReference>
<name>A0A3D9DWA5_9GAMM</name>
<dbReference type="CDD" id="cd03194">
    <property type="entry name" value="GST_C_3"/>
    <property type="match status" value="1"/>
</dbReference>
<dbReference type="Gene3D" id="1.20.1050.10">
    <property type="match status" value="1"/>
</dbReference>
<dbReference type="AlphaFoldDB" id="A0A3D9DWA5"/>
<gene>
    <name evidence="2" type="ORF">C8D72_1505</name>
</gene>
<dbReference type="PROSITE" id="PS50404">
    <property type="entry name" value="GST_NTER"/>
    <property type="match status" value="1"/>
</dbReference>